<dbReference type="GO" id="GO:0006357">
    <property type="term" value="P:regulation of transcription by RNA polymerase II"/>
    <property type="evidence" value="ECO:0007669"/>
    <property type="project" value="InterPro"/>
</dbReference>
<dbReference type="OrthoDB" id="5319830at2759"/>
<name>C5FGN5_ARTOC</name>
<dbReference type="PANTHER" id="PTHR13114">
    <property type="entry name" value="MEDIATOR OF RNA POLYMERASE II TRANSCRIPTION SUBUNIT 17"/>
    <property type="match status" value="1"/>
</dbReference>
<dbReference type="PANTHER" id="PTHR13114:SF7">
    <property type="entry name" value="MEDIATOR OF RNA POLYMERASE II TRANSCRIPTION SUBUNIT 17"/>
    <property type="match status" value="1"/>
</dbReference>
<comment type="similarity">
    <text evidence="2 8">Belongs to the Mediator complex subunit 17 family.</text>
</comment>
<evidence type="ECO:0000256" key="1">
    <source>
        <dbReference type="ARBA" id="ARBA00004123"/>
    </source>
</evidence>
<dbReference type="AlphaFoldDB" id="C5FGN5"/>
<dbReference type="OMA" id="AAETKYW"/>
<dbReference type="GO" id="GO:0016592">
    <property type="term" value="C:mediator complex"/>
    <property type="evidence" value="ECO:0007669"/>
    <property type="project" value="InterPro"/>
</dbReference>
<evidence type="ECO:0000256" key="6">
    <source>
        <dbReference type="ARBA" id="ARBA00023242"/>
    </source>
</evidence>
<evidence type="ECO:0000256" key="4">
    <source>
        <dbReference type="ARBA" id="ARBA00023015"/>
    </source>
</evidence>
<dbReference type="EMBL" id="DS995702">
    <property type="protein sequence ID" value="EEQ29920.1"/>
    <property type="molecule type" value="Genomic_DNA"/>
</dbReference>
<comment type="subunit">
    <text evidence="8">Component of the Mediator complex.</text>
</comment>
<comment type="function">
    <text evidence="8">Component of the Mediator complex, a coactivator involved in the regulated transcription of nearly all RNA polymerase II-dependent genes. Mediator functions as a bridge to convey information from gene-specific regulatory proteins to the basal RNA polymerase II transcription machinery. Mediator is recruited to promoters by direct interactions with regulatory proteins and serves as a scaffold for the assembly of a functional preinitiation complex with RNA polymerase II and the general transcription factors.</text>
</comment>
<dbReference type="HOGENOM" id="CLU_015164_1_0_1"/>
<accession>C5FGN5</accession>
<dbReference type="Gene3D" id="6.10.250.2620">
    <property type="match status" value="1"/>
</dbReference>
<evidence type="ECO:0000256" key="5">
    <source>
        <dbReference type="ARBA" id="ARBA00023163"/>
    </source>
</evidence>
<dbReference type="GO" id="GO:0003712">
    <property type="term" value="F:transcription coregulator activity"/>
    <property type="evidence" value="ECO:0007669"/>
    <property type="project" value="InterPro"/>
</dbReference>
<keyword evidence="6 8" id="KW-0539">Nucleus</keyword>
<evidence type="ECO:0000313" key="11">
    <source>
        <dbReference type="Proteomes" id="UP000002035"/>
    </source>
</evidence>
<feature type="compositionally biased region" description="Basic and acidic residues" evidence="9">
    <location>
        <begin position="558"/>
        <end position="569"/>
    </location>
</feature>
<organism evidence="10 11">
    <name type="scientific">Arthroderma otae (strain ATCC MYA-4605 / CBS 113480)</name>
    <name type="common">Microsporum canis</name>
    <dbReference type="NCBI Taxonomy" id="554155"/>
    <lineage>
        <taxon>Eukaryota</taxon>
        <taxon>Fungi</taxon>
        <taxon>Dikarya</taxon>
        <taxon>Ascomycota</taxon>
        <taxon>Pezizomycotina</taxon>
        <taxon>Eurotiomycetes</taxon>
        <taxon>Eurotiomycetidae</taxon>
        <taxon>Onygenales</taxon>
        <taxon>Arthrodermataceae</taxon>
        <taxon>Microsporum</taxon>
    </lineage>
</organism>
<dbReference type="Proteomes" id="UP000002035">
    <property type="component" value="Unassembled WGS sequence"/>
</dbReference>
<feature type="region of interest" description="Disordered" evidence="9">
    <location>
        <begin position="549"/>
        <end position="569"/>
    </location>
</feature>
<dbReference type="GeneID" id="9223017"/>
<dbReference type="STRING" id="554155.C5FGN5"/>
<keyword evidence="11" id="KW-1185">Reference proteome</keyword>
<evidence type="ECO:0000256" key="7">
    <source>
        <dbReference type="ARBA" id="ARBA00032014"/>
    </source>
</evidence>
<sequence>MSESFSLPLRPVRKKTDETDTLPIRIAQINAQRGSFRDVTEESLSEEIEALRVSGKQASDIAEDIESGNDTDDKEQQLFTSRSEMLEFATQAQVEACYALDFVSLALSKYAPRQVELSMTPYVKLKIPGGSLGIDKIKTPDQTEADRRDIEVVSKGWKLESFSSAANNLLEAATRLQKEVAAETKYWSEVLAIKEKGWKICRLPRERQTLGVQHGFLEAAPVFRDRGLSALRRGDEGSLYVDQGIYASPPRVVRIRIQEDGNTVGVSQPACVKHDSNTSAQETFIHQARDCLFEEELFYELNREARALLRHGIETRHNQILFHLSDSRQVLVDMVPIDEAATLNQDATDDLPADDLAHAIACSIRILLTHAHRKNHRRRTQIPTAISVKKRQTAEYPLLQPSIAYLQHRSHTQWLMSCLHNITNTLLSAGLKCKYGTNNALPKDLPGTLPNHNKHIPLVESLVESFLNTQETKVSGDFLSPNSWYKILVRTDLGPTALGTEFTIRTTLASLPQQQITQRFGTREDIKEFLIYLFTLDIVHTIPFRGGTKTVSSLPGTSEREVATNTHGADEDRTDIRTTVTEAAIWEPTFAENGELTAYMPGKNSNKKLRVILNEDSLVLHCMSMSSTEAGKVEDIRYLWTVNQTEEESHVTLQEALRRIENSE</sequence>
<reference evidence="11" key="1">
    <citation type="journal article" date="2012" name="MBio">
        <title>Comparative genome analysis of Trichophyton rubrum and related dermatophytes reveals candidate genes involved in infection.</title>
        <authorList>
            <person name="Martinez D.A."/>
            <person name="Oliver B.G."/>
            <person name="Graeser Y."/>
            <person name="Goldberg J.M."/>
            <person name="Li W."/>
            <person name="Martinez-Rossi N.M."/>
            <person name="Monod M."/>
            <person name="Shelest E."/>
            <person name="Barton R.C."/>
            <person name="Birch E."/>
            <person name="Brakhage A.A."/>
            <person name="Chen Z."/>
            <person name="Gurr S.J."/>
            <person name="Heiman D."/>
            <person name="Heitman J."/>
            <person name="Kosti I."/>
            <person name="Rossi A."/>
            <person name="Saif S."/>
            <person name="Samalova M."/>
            <person name="Saunders C.W."/>
            <person name="Shea T."/>
            <person name="Summerbell R.C."/>
            <person name="Xu J."/>
            <person name="Young S."/>
            <person name="Zeng Q."/>
            <person name="Birren B.W."/>
            <person name="Cuomo C.A."/>
            <person name="White T.C."/>
        </authorList>
    </citation>
    <scope>NUCLEOTIDE SEQUENCE [LARGE SCALE GENOMIC DNA]</scope>
    <source>
        <strain evidence="11">ATCC MYA-4605 / CBS 113480</strain>
    </source>
</reference>
<dbReference type="Pfam" id="PF10156">
    <property type="entry name" value="Med17"/>
    <property type="match status" value="1"/>
</dbReference>
<keyword evidence="4 8" id="KW-0805">Transcription regulation</keyword>
<evidence type="ECO:0000256" key="8">
    <source>
        <dbReference type="RuleBase" id="RU364140"/>
    </source>
</evidence>
<dbReference type="eggNOG" id="ENOG502QS9H">
    <property type="taxonomic scope" value="Eukaryota"/>
</dbReference>
<dbReference type="VEuPathDB" id="FungiDB:MCYG_02739"/>
<evidence type="ECO:0000256" key="3">
    <source>
        <dbReference type="ARBA" id="ARBA00019610"/>
    </source>
</evidence>
<keyword evidence="5 8" id="KW-0804">Transcription</keyword>
<evidence type="ECO:0000256" key="9">
    <source>
        <dbReference type="SAM" id="MobiDB-lite"/>
    </source>
</evidence>
<keyword evidence="8" id="KW-0010">Activator</keyword>
<evidence type="ECO:0000313" key="10">
    <source>
        <dbReference type="EMBL" id="EEQ29920.1"/>
    </source>
</evidence>
<evidence type="ECO:0000256" key="2">
    <source>
        <dbReference type="ARBA" id="ARBA00005635"/>
    </source>
</evidence>
<dbReference type="GO" id="GO:0070847">
    <property type="term" value="C:core mediator complex"/>
    <property type="evidence" value="ECO:0007669"/>
    <property type="project" value="TreeGrafter"/>
</dbReference>
<comment type="subcellular location">
    <subcellularLocation>
        <location evidence="1 8">Nucleus</location>
    </subcellularLocation>
</comment>
<proteinExistence type="inferred from homology"/>
<protein>
    <recommendedName>
        <fullName evidence="3 8">Mediator of RNA polymerase II transcription subunit 17</fullName>
    </recommendedName>
    <alternativeName>
        <fullName evidence="7 8">Mediator complex subunit 17</fullName>
    </alternativeName>
</protein>
<dbReference type="InterPro" id="IPR019313">
    <property type="entry name" value="Mediator_Med17"/>
</dbReference>
<dbReference type="RefSeq" id="XP_002849805.1">
    <property type="nucleotide sequence ID" value="XM_002849759.1"/>
</dbReference>
<gene>
    <name evidence="8" type="primary">MED17</name>
    <name evidence="10" type="ORF">MCYG_02739</name>
</gene>